<dbReference type="GeneID" id="85361442"/>
<dbReference type="RefSeq" id="XP_060327589.1">
    <property type="nucleotide sequence ID" value="XM_060477894.1"/>
</dbReference>
<reference evidence="1" key="1">
    <citation type="submission" date="2023-06" db="EMBL/GenBank/DDBJ databases">
        <authorList>
            <consortium name="Lawrence Berkeley National Laboratory"/>
            <person name="Ahrendt S."/>
            <person name="Sahu N."/>
            <person name="Indic B."/>
            <person name="Wong-Bajracharya J."/>
            <person name="Merenyi Z."/>
            <person name="Ke H.-M."/>
            <person name="Monk M."/>
            <person name="Kocsube S."/>
            <person name="Drula E."/>
            <person name="Lipzen A."/>
            <person name="Balint B."/>
            <person name="Henrissat B."/>
            <person name="Andreopoulos B."/>
            <person name="Martin F.M."/>
            <person name="Harder C.B."/>
            <person name="Rigling D."/>
            <person name="Ford K.L."/>
            <person name="Foster G.D."/>
            <person name="Pangilinan J."/>
            <person name="Papanicolaou A."/>
            <person name="Barry K."/>
            <person name="LaButti K."/>
            <person name="Viragh M."/>
            <person name="Koriabine M."/>
            <person name="Yan M."/>
            <person name="Riley R."/>
            <person name="Champramary S."/>
            <person name="Plett K.L."/>
            <person name="Tsai I.J."/>
            <person name="Slot J."/>
            <person name="Sipos G."/>
            <person name="Plett J."/>
            <person name="Nagy L.G."/>
            <person name="Grigoriev I.V."/>
        </authorList>
    </citation>
    <scope>NUCLEOTIDE SEQUENCE</scope>
    <source>
        <strain evidence="1">CCBAS 213</strain>
    </source>
</reference>
<dbReference type="AlphaFoldDB" id="A0AA39JYF9"/>
<keyword evidence="2" id="KW-1185">Reference proteome</keyword>
<proteinExistence type="predicted"/>
<dbReference type="EMBL" id="JAUEPS010000034">
    <property type="protein sequence ID" value="KAK0451252.1"/>
    <property type="molecule type" value="Genomic_DNA"/>
</dbReference>
<dbReference type="Proteomes" id="UP001175211">
    <property type="component" value="Unassembled WGS sequence"/>
</dbReference>
<protein>
    <submittedName>
        <fullName evidence="1">Uncharacterized protein</fullName>
    </submittedName>
</protein>
<evidence type="ECO:0000313" key="2">
    <source>
        <dbReference type="Proteomes" id="UP001175211"/>
    </source>
</evidence>
<accession>A0AA39JYF9</accession>
<organism evidence="1 2">
    <name type="scientific">Armillaria tabescens</name>
    <name type="common">Ringless honey mushroom</name>
    <name type="synonym">Agaricus tabescens</name>
    <dbReference type="NCBI Taxonomy" id="1929756"/>
    <lineage>
        <taxon>Eukaryota</taxon>
        <taxon>Fungi</taxon>
        <taxon>Dikarya</taxon>
        <taxon>Basidiomycota</taxon>
        <taxon>Agaricomycotina</taxon>
        <taxon>Agaricomycetes</taxon>
        <taxon>Agaricomycetidae</taxon>
        <taxon>Agaricales</taxon>
        <taxon>Marasmiineae</taxon>
        <taxon>Physalacriaceae</taxon>
        <taxon>Desarmillaria</taxon>
    </lineage>
</organism>
<evidence type="ECO:0000313" key="1">
    <source>
        <dbReference type="EMBL" id="KAK0451252.1"/>
    </source>
</evidence>
<name>A0AA39JYF9_ARMTA</name>
<comment type="caution">
    <text evidence="1">The sequence shown here is derived from an EMBL/GenBank/DDBJ whole genome shotgun (WGS) entry which is preliminary data.</text>
</comment>
<gene>
    <name evidence="1" type="ORF">EV420DRAFT_1646338</name>
</gene>
<sequence length="106" mass="11503">MPMPQRSLTPPLSSVPPSLQDITNAMSYISRLSLSPIPLCKVRATPSDVTEVEVYKHRLIDARTAGENDVMPAWASALLEGWATKMDDMEAQPASGCCREAGIPHP</sequence>